<dbReference type="GO" id="GO:0003700">
    <property type="term" value="F:DNA-binding transcription factor activity"/>
    <property type="evidence" value="ECO:0007669"/>
    <property type="project" value="TreeGrafter"/>
</dbReference>
<dbReference type="InterPro" id="IPR025722">
    <property type="entry name" value="TetR"/>
</dbReference>
<dbReference type="OrthoDB" id="9809772at2"/>
<dbReference type="EMBL" id="CP000699">
    <property type="protein sequence ID" value="ABQ70510.1"/>
    <property type="molecule type" value="Genomic_DNA"/>
</dbReference>
<dbReference type="SUPFAM" id="SSF46689">
    <property type="entry name" value="Homeodomain-like"/>
    <property type="match status" value="1"/>
</dbReference>
<dbReference type="Pfam" id="PF13972">
    <property type="entry name" value="TetR"/>
    <property type="match status" value="1"/>
</dbReference>
<gene>
    <name evidence="4" type="ordered locus">Swit_4170</name>
</gene>
<accession>A0A9J9HF00</accession>
<keyword evidence="5" id="KW-1185">Reference proteome</keyword>
<dbReference type="Gene3D" id="1.10.357.10">
    <property type="entry name" value="Tetracycline Repressor, domain 2"/>
    <property type="match status" value="1"/>
</dbReference>
<dbReference type="InterPro" id="IPR009057">
    <property type="entry name" value="Homeodomain-like_sf"/>
</dbReference>
<dbReference type="AlphaFoldDB" id="A0A9J9HF00"/>
<dbReference type="KEGG" id="swi:Swit_4170"/>
<dbReference type="PANTHER" id="PTHR30055:SF223">
    <property type="entry name" value="HTH-TYPE TRANSCRIPTIONAL REGULATOR UIDR"/>
    <property type="match status" value="1"/>
</dbReference>
<name>A0A9J9HF00_RHIWR</name>
<evidence type="ECO:0000313" key="5">
    <source>
        <dbReference type="Proteomes" id="UP000001989"/>
    </source>
</evidence>
<evidence type="ECO:0000259" key="3">
    <source>
        <dbReference type="PROSITE" id="PS50977"/>
    </source>
</evidence>
<dbReference type="InterPro" id="IPR001647">
    <property type="entry name" value="HTH_TetR"/>
</dbReference>
<dbReference type="Proteomes" id="UP000001989">
    <property type="component" value="Chromosome"/>
</dbReference>
<reference evidence="4 5" key="1">
    <citation type="journal article" date="2010" name="J. Bacteriol.">
        <title>Genome sequence of the dioxin-mineralizing bacterium Sphingomonas wittichii RW1.</title>
        <authorList>
            <person name="Miller T.R."/>
            <person name="Delcher A.L."/>
            <person name="Salzberg S.L."/>
            <person name="Saunders E."/>
            <person name="Detter J.C."/>
            <person name="Halden R.U."/>
        </authorList>
    </citation>
    <scope>NUCLEOTIDE SEQUENCE [LARGE SCALE GENOMIC DNA]</scope>
    <source>
        <strain evidence="5">DSM 6014 / CCUG 31198 / JCM 15750 / NBRC 105917 / EY 4224 / RW1</strain>
    </source>
</reference>
<feature type="DNA-binding region" description="H-T-H motif" evidence="2">
    <location>
        <begin position="27"/>
        <end position="46"/>
    </location>
</feature>
<dbReference type="PRINTS" id="PR00455">
    <property type="entry name" value="HTHTETR"/>
</dbReference>
<dbReference type="PANTHER" id="PTHR30055">
    <property type="entry name" value="HTH-TYPE TRANSCRIPTIONAL REGULATOR RUTR"/>
    <property type="match status" value="1"/>
</dbReference>
<dbReference type="Pfam" id="PF00440">
    <property type="entry name" value="TetR_N"/>
    <property type="match status" value="1"/>
</dbReference>
<dbReference type="InterPro" id="IPR050109">
    <property type="entry name" value="HTH-type_TetR-like_transc_reg"/>
</dbReference>
<feature type="domain" description="HTH tetR-type" evidence="3">
    <location>
        <begin position="4"/>
        <end position="64"/>
    </location>
</feature>
<evidence type="ECO:0000256" key="1">
    <source>
        <dbReference type="ARBA" id="ARBA00023125"/>
    </source>
</evidence>
<keyword evidence="1 2" id="KW-0238">DNA-binding</keyword>
<proteinExistence type="predicted"/>
<dbReference type="PROSITE" id="PS50977">
    <property type="entry name" value="HTH_TETR_2"/>
    <property type="match status" value="1"/>
</dbReference>
<organism evidence="4 5">
    <name type="scientific">Rhizorhabdus wittichii (strain DSM 6014 / CCUG 31198 / JCM 15750 / NBRC 105917 / EY 4224 / RW1)</name>
    <name type="common">Sphingomonas wittichii</name>
    <dbReference type="NCBI Taxonomy" id="392499"/>
    <lineage>
        <taxon>Bacteria</taxon>
        <taxon>Pseudomonadati</taxon>
        <taxon>Pseudomonadota</taxon>
        <taxon>Alphaproteobacteria</taxon>
        <taxon>Sphingomonadales</taxon>
        <taxon>Sphingomonadaceae</taxon>
        <taxon>Rhizorhabdus</taxon>
    </lineage>
</organism>
<protein>
    <submittedName>
        <fullName evidence="4">Transcriptional regulator, TetR family</fullName>
    </submittedName>
</protein>
<sequence length="220" mass="26150">MDLRKIENSILDHALAMFNEFGWSSVSTNRISTAAGISKGHLHYYFPNKSEIIVALYMRMDSEMRQWWRTDRENFTMEHMARMFIRQVVVIEKYKFLYRDIGNIIRDNKILKGRFTEVRSRRMKETEAFVRELVNAGLLENIDVDPVQFDYFIKATWVLSDYWMTHVDASGIPTREEAYLEGYHVLINQFMPYLTESGKRALAEVDLRQILQEQLENFRA</sequence>
<dbReference type="GO" id="GO:0000976">
    <property type="term" value="F:transcription cis-regulatory region binding"/>
    <property type="evidence" value="ECO:0007669"/>
    <property type="project" value="TreeGrafter"/>
</dbReference>
<evidence type="ECO:0000256" key="2">
    <source>
        <dbReference type="PROSITE-ProRule" id="PRU00335"/>
    </source>
</evidence>
<evidence type="ECO:0000313" key="4">
    <source>
        <dbReference type="EMBL" id="ABQ70510.1"/>
    </source>
</evidence>